<name>A0ABP8QD07_9ACTN</name>
<dbReference type="PANTHER" id="PTHR11839">
    <property type="entry name" value="UDP/ADP-SUGAR PYROPHOSPHATASE"/>
    <property type="match status" value="1"/>
</dbReference>
<reference evidence="5" key="1">
    <citation type="journal article" date="2019" name="Int. J. Syst. Evol. Microbiol.">
        <title>The Global Catalogue of Microorganisms (GCM) 10K type strain sequencing project: providing services to taxonomists for standard genome sequencing and annotation.</title>
        <authorList>
            <consortium name="The Broad Institute Genomics Platform"/>
            <consortium name="The Broad Institute Genome Sequencing Center for Infectious Disease"/>
            <person name="Wu L."/>
            <person name="Ma J."/>
        </authorList>
    </citation>
    <scope>NUCLEOTIDE SEQUENCE [LARGE SCALE GENOMIC DNA]</scope>
    <source>
        <strain evidence="5">JCM 17933</strain>
    </source>
</reference>
<dbReference type="GO" id="GO:0016787">
    <property type="term" value="F:hydrolase activity"/>
    <property type="evidence" value="ECO:0007669"/>
    <property type="project" value="UniProtKB-KW"/>
</dbReference>
<feature type="region of interest" description="Disordered" evidence="2">
    <location>
        <begin position="1"/>
        <end position="38"/>
    </location>
</feature>
<feature type="compositionally biased region" description="Gly residues" evidence="2">
    <location>
        <begin position="8"/>
        <end position="20"/>
    </location>
</feature>
<dbReference type="Pfam" id="PF00293">
    <property type="entry name" value="NUDIX"/>
    <property type="match status" value="1"/>
</dbReference>
<dbReference type="Proteomes" id="UP001500503">
    <property type="component" value="Unassembled WGS sequence"/>
</dbReference>
<organism evidence="4 5">
    <name type="scientific">Actinoallomurus oryzae</name>
    <dbReference type="NCBI Taxonomy" id="502180"/>
    <lineage>
        <taxon>Bacteria</taxon>
        <taxon>Bacillati</taxon>
        <taxon>Actinomycetota</taxon>
        <taxon>Actinomycetes</taxon>
        <taxon>Streptosporangiales</taxon>
        <taxon>Thermomonosporaceae</taxon>
        <taxon>Actinoallomurus</taxon>
    </lineage>
</organism>
<evidence type="ECO:0000259" key="3">
    <source>
        <dbReference type="PROSITE" id="PS51462"/>
    </source>
</evidence>
<keyword evidence="5" id="KW-1185">Reference proteome</keyword>
<dbReference type="InterPro" id="IPR015797">
    <property type="entry name" value="NUDIX_hydrolase-like_dom_sf"/>
</dbReference>
<dbReference type="Gene3D" id="3.90.79.10">
    <property type="entry name" value="Nucleoside Triphosphate Pyrophosphohydrolase"/>
    <property type="match status" value="1"/>
</dbReference>
<dbReference type="SUPFAM" id="SSF55811">
    <property type="entry name" value="Nudix"/>
    <property type="match status" value="1"/>
</dbReference>
<evidence type="ECO:0000256" key="2">
    <source>
        <dbReference type="SAM" id="MobiDB-lite"/>
    </source>
</evidence>
<sequence>MSDRSGEHGGPGLSSGGGADAGAAELADTPESWPVEGREEHFKGRIVEVRTDRVRMPNGDTTEVVQRDIVIHPGSVGVIGLDDQDRVLLIRQYRHPVGRLLWEPPAGLRDVDGEPPWRTAARELAEEAGYRAREWHTLVDVFTSPGMTNERVRVFLARGLSEIPEEEIDFERIHEEAGMPVAWVPLDEAVAAVRRGHIHNPLAVMGILSVYAARETGYRDLRAPDAPEG</sequence>
<keyword evidence="1 4" id="KW-0378">Hydrolase</keyword>
<accession>A0ABP8QD07</accession>
<comment type="caution">
    <text evidence="4">The sequence shown here is derived from an EMBL/GenBank/DDBJ whole genome shotgun (WGS) entry which is preliminary data.</text>
</comment>
<dbReference type="PANTHER" id="PTHR11839:SF31">
    <property type="entry name" value="ADP-RIBOSE PYROPHOSPHATASE"/>
    <property type="match status" value="1"/>
</dbReference>
<evidence type="ECO:0000256" key="1">
    <source>
        <dbReference type="ARBA" id="ARBA00022801"/>
    </source>
</evidence>
<gene>
    <name evidence="4" type="ORF">GCM10023191_051020</name>
</gene>
<evidence type="ECO:0000313" key="4">
    <source>
        <dbReference type="EMBL" id="GAA4501251.1"/>
    </source>
</evidence>
<proteinExistence type="predicted"/>
<dbReference type="PROSITE" id="PS51462">
    <property type="entry name" value="NUDIX"/>
    <property type="match status" value="1"/>
</dbReference>
<feature type="domain" description="Nudix hydrolase" evidence="3">
    <location>
        <begin position="70"/>
        <end position="206"/>
    </location>
</feature>
<dbReference type="InterPro" id="IPR000086">
    <property type="entry name" value="NUDIX_hydrolase_dom"/>
</dbReference>
<protein>
    <submittedName>
        <fullName evidence="4">NUDIX hydrolase</fullName>
    </submittedName>
</protein>
<dbReference type="RefSeq" id="WP_345468099.1">
    <property type="nucleotide sequence ID" value="NZ_BAABHF010000025.1"/>
</dbReference>
<dbReference type="EMBL" id="BAABHF010000025">
    <property type="protein sequence ID" value="GAA4501251.1"/>
    <property type="molecule type" value="Genomic_DNA"/>
</dbReference>
<evidence type="ECO:0000313" key="5">
    <source>
        <dbReference type="Proteomes" id="UP001500503"/>
    </source>
</evidence>
<dbReference type="CDD" id="cd24158">
    <property type="entry name" value="NUDIX_ADPRase_Rv1700"/>
    <property type="match status" value="1"/>
</dbReference>